<sequence>MYISRRLWWCRLVGHGADDAKRVGCEVQEARDMAAHGLPDAAAGRSRNPSMHMSPSVRAALAHVRTLSTWNLTVLSCEWPCSASAPTCTMASTDCLSMPTEGNMP</sequence>
<name>N1R0T0_AEGTA</name>
<organism evidence="1">
    <name type="scientific">Aegilops tauschii</name>
    <name type="common">Tausch's goatgrass</name>
    <name type="synonym">Aegilops squarrosa</name>
    <dbReference type="NCBI Taxonomy" id="37682"/>
    <lineage>
        <taxon>Eukaryota</taxon>
        <taxon>Viridiplantae</taxon>
        <taxon>Streptophyta</taxon>
        <taxon>Embryophyta</taxon>
        <taxon>Tracheophyta</taxon>
        <taxon>Spermatophyta</taxon>
        <taxon>Magnoliopsida</taxon>
        <taxon>Liliopsida</taxon>
        <taxon>Poales</taxon>
        <taxon>Poaceae</taxon>
        <taxon>BOP clade</taxon>
        <taxon>Pooideae</taxon>
        <taxon>Triticodae</taxon>
        <taxon>Triticeae</taxon>
        <taxon>Triticinae</taxon>
        <taxon>Aegilops</taxon>
    </lineage>
</organism>
<accession>N1R0T0</accession>
<protein>
    <submittedName>
        <fullName evidence="1">Uncharacterized protein</fullName>
    </submittedName>
</protein>
<dbReference type="EnsemblPlants" id="EMT20489">
    <property type="protein sequence ID" value="EMT20489"/>
    <property type="gene ID" value="F775_33224"/>
</dbReference>
<dbReference type="AlphaFoldDB" id="N1R0T0"/>
<reference evidence="1" key="1">
    <citation type="submission" date="2015-06" db="UniProtKB">
        <authorList>
            <consortium name="EnsemblPlants"/>
        </authorList>
    </citation>
    <scope>IDENTIFICATION</scope>
</reference>
<evidence type="ECO:0000313" key="1">
    <source>
        <dbReference type="EnsemblPlants" id="EMT20489"/>
    </source>
</evidence>
<proteinExistence type="predicted"/>